<name>A0A261FFZ8_9BIFI</name>
<evidence type="ECO:0000313" key="4">
    <source>
        <dbReference type="Proteomes" id="UP000216444"/>
    </source>
</evidence>
<sequence length="108" mass="12227">MPMLLVFLFWIVLVVVLVVAVLRYARQDAHRTDFFYSYDKRNEEHKPRVVSTKVAFQPSGDAKRGASNHESTSETPVYVNHSSVVEVHGMRRADGLDEHDEPEGGDGK</sequence>
<protein>
    <submittedName>
        <fullName evidence="3">Uncharacterized protein</fullName>
    </submittedName>
</protein>
<reference evidence="3 4" key="1">
    <citation type="journal article" date="2017" name="BMC Genomics">
        <title>Comparative genomic and phylogenomic analyses of the Bifidobacteriaceae family.</title>
        <authorList>
            <person name="Lugli G.A."/>
            <person name="Milani C."/>
            <person name="Turroni F."/>
            <person name="Duranti S."/>
            <person name="Mancabelli L."/>
            <person name="Mangifesta M."/>
            <person name="Ferrario C."/>
            <person name="Modesto M."/>
            <person name="Mattarelli P."/>
            <person name="Jiri K."/>
            <person name="van Sinderen D."/>
            <person name="Ventura M."/>
        </authorList>
    </citation>
    <scope>NUCLEOTIDE SEQUENCE [LARGE SCALE GENOMIC DNA]</scope>
    <source>
        <strain evidence="3 4">DSM 100201</strain>
    </source>
</reference>
<evidence type="ECO:0000256" key="1">
    <source>
        <dbReference type="SAM" id="MobiDB-lite"/>
    </source>
</evidence>
<dbReference type="RefSeq" id="WP_094663131.1">
    <property type="nucleotide sequence ID" value="NZ_MWWV01000005.1"/>
</dbReference>
<gene>
    <name evidence="3" type="ORF">BTIS_0910</name>
    <name evidence="2" type="ORF">EMO89_07135</name>
</gene>
<accession>A0A261FFZ8</accession>
<proteinExistence type="predicted"/>
<dbReference type="Proteomes" id="UP000216444">
    <property type="component" value="Unassembled WGS sequence"/>
</dbReference>
<feature type="region of interest" description="Disordered" evidence="1">
    <location>
        <begin position="57"/>
        <end position="80"/>
    </location>
</feature>
<evidence type="ECO:0000313" key="2">
    <source>
        <dbReference type="EMBL" id="KAA8829900.1"/>
    </source>
</evidence>
<keyword evidence="4" id="KW-1185">Reference proteome</keyword>
<dbReference type="AlphaFoldDB" id="A0A261FFZ8"/>
<dbReference type="EMBL" id="MWWV01000005">
    <property type="protein sequence ID" value="OZG58062.1"/>
    <property type="molecule type" value="Genomic_DNA"/>
</dbReference>
<evidence type="ECO:0000313" key="5">
    <source>
        <dbReference type="Proteomes" id="UP000412028"/>
    </source>
</evidence>
<comment type="caution">
    <text evidence="3">The sequence shown here is derived from an EMBL/GenBank/DDBJ whole genome shotgun (WGS) entry which is preliminary data.</text>
</comment>
<feature type="compositionally biased region" description="Polar residues" evidence="1">
    <location>
        <begin position="68"/>
        <end position="80"/>
    </location>
</feature>
<reference evidence="2 5" key="2">
    <citation type="journal article" date="2019" name="Syst. Appl. Microbiol.">
        <title>Characterization of Bifidobacterium species in feaces of the Egyptian fruit bat: Description of B. vespertilionis sp. nov. and B. rousetti sp. nov.</title>
        <authorList>
            <person name="Modesto M."/>
            <person name="Satti M."/>
            <person name="Watanabe K."/>
            <person name="Puglisi E."/>
            <person name="Morelli L."/>
            <person name="Huang C.-H."/>
            <person name="Liou J.-S."/>
            <person name="Miyashita M."/>
            <person name="Tamura T."/>
            <person name="Saito S."/>
            <person name="Mori K."/>
            <person name="Huang L."/>
            <person name="Sciavilla P."/>
            <person name="Sandri C."/>
            <person name="Spiezio C."/>
            <person name="Vitali F."/>
            <person name="Cavalieri D."/>
            <person name="Perpetuini G."/>
            <person name="Tofalo R."/>
            <person name="Bonetti A."/>
            <person name="Arita M."/>
            <person name="Mattarelli P."/>
        </authorList>
    </citation>
    <scope>NUCLEOTIDE SEQUENCE [LARGE SCALE GENOMIC DNA]</scope>
    <source>
        <strain evidence="2 5">RST7</strain>
    </source>
</reference>
<evidence type="ECO:0000313" key="3">
    <source>
        <dbReference type="EMBL" id="OZG58062.1"/>
    </source>
</evidence>
<dbReference type="OrthoDB" id="3234244at2"/>
<dbReference type="EMBL" id="RZUI01000008">
    <property type="protein sequence ID" value="KAA8829900.1"/>
    <property type="molecule type" value="Genomic_DNA"/>
</dbReference>
<dbReference type="Proteomes" id="UP000412028">
    <property type="component" value="Unassembled WGS sequence"/>
</dbReference>
<organism evidence="3 4">
    <name type="scientific">Bifidobacterium tissieri</name>
    <dbReference type="NCBI Taxonomy" id="1630162"/>
    <lineage>
        <taxon>Bacteria</taxon>
        <taxon>Bacillati</taxon>
        <taxon>Actinomycetota</taxon>
        <taxon>Actinomycetes</taxon>
        <taxon>Bifidobacteriales</taxon>
        <taxon>Bifidobacteriaceae</taxon>
        <taxon>Bifidobacterium</taxon>
    </lineage>
</organism>